<evidence type="ECO:0000256" key="4">
    <source>
        <dbReference type="ARBA" id="ARBA00023180"/>
    </source>
</evidence>
<dbReference type="PROSITE" id="PS50835">
    <property type="entry name" value="IG_LIKE"/>
    <property type="match status" value="1"/>
</dbReference>
<dbReference type="InterPro" id="IPR003599">
    <property type="entry name" value="Ig_sub"/>
</dbReference>
<dbReference type="EMBL" id="DS232079">
    <property type="protein sequence ID" value="EDS34152.1"/>
    <property type="molecule type" value="Genomic_DNA"/>
</dbReference>
<evidence type="ECO:0000313" key="8">
    <source>
        <dbReference type="EnsemblMetazoa" id="CPIJ010434-PA"/>
    </source>
</evidence>
<name>B0WT15_CULQU</name>
<dbReference type="GO" id="GO:0098609">
    <property type="term" value="P:cell-cell adhesion"/>
    <property type="evidence" value="ECO:0007669"/>
    <property type="project" value="TreeGrafter"/>
</dbReference>
<dbReference type="SUPFAM" id="SSF48726">
    <property type="entry name" value="Immunoglobulin"/>
    <property type="match status" value="1"/>
</dbReference>
<protein>
    <recommendedName>
        <fullName evidence="6">Ig-like domain-containing protein</fullName>
    </recommendedName>
</protein>
<dbReference type="KEGG" id="cqu:CpipJ_CPIJ010434"/>
<comment type="subcellular location">
    <subcellularLocation>
        <location evidence="1">Membrane</location>
        <topology evidence="1">Single-pass type I membrane protein</topology>
    </subcellularLocation>
</comment>
<dbReference type="VEuPathDB" id="VectorBase:CQUJHB012263"/>
<dbReference type="GO" id="GO:0050839">
    <property type="term" value="F:cell adhesion molecule binding"/>
    <property type="evidence" value="ECO:0007669"/>
    <property type="project" value="TreeGrafter"/>
</dbReference>
<evidence type="ECO:0000313" key="7">
    <source>
        <dbReference type="EMBL" id="EDS34152.1"/>
    </source>
</evidence>
<feature type="domain" description="Ig-like" evidence="6">
    <location>
        <begin position="21"/>
        <end position="127"/>
    </location>
</feature>
<keyword evidence="3" id="KW-1015">Disulfide bond</keyword>
<evidence type="ECO:0000256" key="1">
    <source>
        <dbReference type="ARBA" id="ARBA00004479"/>
    </source>
</evidence>
<dbReference type="AlphaFoldDB" id="B0WT15"/>
<gene>
    <name evidence="8" type="primary">6042771</name>
    <name evidence="7" type="ORF">CpipJ_CPIJ010434</name>
</gene>
<dbReference type="Proteomes" id="UP000002320">
    <property type="component" value="Unassembled WGS sequence"/>
</dbReference>
<dbReference type="GO" id="GO:0005886">
    <property type="term" value="C:plasma membrane"/>
    <property type="evidence" value="ECO:0007669"/>
    <property type="project" value="TreeGrafter"/>
</dbReference>
<dbReference type="InterPro" id="IPR051275">
    <property type="entry name" value="Cell_adhesion_signaling"/>
</dbReference>
<keyword evidence="4" id="KW-0325">Glycoprotein</keyword>
<dbReference type="Gene3D" id="2.60.40.10">
    <property type="entry name" value="Immunoglobulins"/>
    <property type="match status" value="2"/>
</dbReference>
<evidence type="ECO:0000256" key="5">
    <source>
        <dbReference type="ARBA" id="ARBA00023319"/>
    </source>
</evidence>
<organism>
    <name type="scientific">Culex quinquefasciatus</name>
    <name type="common">Southern house mosquito</name>
    <name type="synonym">Culex pungens</name>
    <dbReference type="NCBI Taxonomy" id="7176"/>
    <lineage>
        <taxon>Eukaryota</taxon>
        <taxon>Metazoa</taxon>
        <taxon>Ecdysozoa</taxon>
        <taxon>Arthropoda</taxon>
        <taxon>Hexapoda</taxon>
        <taxon>Insecta</taxon>
        <taxon>Pterygota</taxon>
        <taxon>Neoptera</taxon>
        <taxon>Endopterygota</taxon>
        <taxon>Diptera</taxon>
        <taxon>Nematocera</taxon>
        <taxon>Culicoidea</taxon>
        <taxon>Culicidae</taxon>
        <taxon>Culicinae</taxon>
        <taxon>Culicini</taxon>
        <taxon>Culex</taxon>
        <taxon>Culex</taxon>
    </lineage>
</organism>
<dbReference type="PANTHER" id="PTHR11640:SF154">
    <property type="entry name" value="IRREGULAR CHIASM C-ROUGHEST PROTEIN-LIKE PROTEIN"/>
    <property type="match status" value="1"/>
</dbReference>
<proteinExistence type="predicted"/>
<keyword evidence="2" id="KW-0472">Membrane</keyword>
<dbReference type="InterPro" id="IPR036179">
    <property type="entry name" value="Ig-like_dom_sf"/>
</dbReference>
<reference evidence="8" key="2">
    <citation type="submission" date="2020-05" db="UniProtKB">
        <authorList>
            <consortium name="EnsemblMetazoa"/>
        </authorList>
    </citation>
    <scope>IDENTIFICATION</scope>
    <source>
        <strain evidence="8">JHB</strain>
    </source>
</reference>
<dbReference type="EnsemblMetazoa" id="CPIJ010434-RA">
    <property type="protein sequence ID" value="CPIJ010434-PA"/>
    <property type="gene ID" value="CPIJ010434"/>
</dbReference>
<dbReference type="GO" id="GO:0005911">
    <property type="term" value="C:cell-cell junction"/>
    <property type="evidence" value="ECO:0007669"/>
    <property type="project" value="TreeGrafter"/>
</dbReference>
<evidence type="ECO:0000313" key="9">
    <source>
        <dbReference type="Proteomes" id="UP000002320"/>
    </source>
</evidence>
<dbReference type="eggNOG" id="ENOG502R9ZJ">
    <property type="taxonomic scope" value="Eukaryota"/>
</dbReference>
<dbReference type="PANTHER" id="PTHR11640">
    <property type="entry name" value="NEPHRIN"/>
    <property type="match status" value="1"/>
</dbReference>
<sequence>MDFAFLTELLTEEKCFFVSSPGHVQSSLGLQRFAEQPKYTEVNPGQDALLVCKVIDKRGVCSWQKDNKPVGIYPKKYEWASQYGLGQTTHVGGDCSLWVRAAQLEFDDGLWECQVTASDFTTQDALTSQPVRLVVRVPPQRPRLEHEGVHVPPGHNVTVDSGAMATVKCVSHYGNPPAQLKWFLVSWWYIYGLLNSSRTSTNSTEFRYEGQPDQWLLISITMKLEHLQVASKLYTYQRCRAIMSHPPFRRSEKNAF</sequence>
<evidence type="ECO:0000259" key="6">
    <source>
        <dbReference type="PROSITE" id="PS50835"/>
    </source>
</evidence>
<dbReference type="HOGENOM" id="CLU_1086854_0_0_1"/>
<evidence type="ECO:0000256" key="2">
    <source>
        <dbReference type="ARBA" id="ARBA00023136"/>
    </source>
</evidence>
<keyword evidence="5" id="KW-0393">Immunoglobulin domain</keyword>
<dbReference type="InParanoid" id="B0WT15"/>
<dbReference type="VEuPathDB" id="VectorBase:CPIJ010434"/>
<accession>B0WT15</accession>
<keyword evidence="9" id="KW-1185">Reference proteome</keyword>
<dbReference type="InterPro" id="IPR013783">
    <property type="entry name" value="Ig-like_fold"/>
</dbReference>
<evidence type="ECO:0000256" key="3">
    <source>
        <dbReference type="ARBA" id="ARBA00023157"/>
    </source>
</evidence>
<reference evidence="7" key="1">
    <citation type="submission" date="2007-03" db="EMBL/GenBank/DDBJ databases">
        <title>Annotation of Culex pipiens quinquefasciatus.</title>
        <authorList>
            <consortium name="The Broad Institute Genome Sequencing Platform"/>
            <person name="Atkinson P.W."/>
            <person name="Hemingway J."/>
            <person name="Christensen B.M."/>
            <person name="Higgs S."/>
            <person name="Kodira C."/>
            <person name="Hannick L."/>
            <person name="Megy K."/>
            <person name="O'Leary S."/>
            <person name="Pearson M."/>
            <person name="Haas B.J."/>
            <person name="Mauceli E."/>
            <person name="Wortman J.R."/>
            <person name="Lee N.H."/>
            <person name="Guigo R."/>
            <person name="Stanke M."/>
            <person name="Alvarado L."/>
            <person name="Amedeo P."/>
            <person name="Antoine C.H."/>
            <person name="Arensburger P."/>
            <person name="Bidwell S.L."/>
            <person name="Crawford M."/>
            <person name="Camaro F."/>
            <person name="Devon K."/>
            <person name="Engels R."/>
            <person name="Hammond M."/>
            <person name="Howarth C."/>
            <person name="Koehrsen M."/>
            <person name="Lawson D."/>
            <person name="Montgomery P."/>
            <person name="Nene V."/>
            <person name="Nusbaum C."/>
            <person name="Puiu D."/>
            <person name="Romero-Severson J."/>
            <person name="Severson D.W."/>
            <person name="Shumway M."/>
            <person name="Sisk P."/>
            <person name="Stolte C."/>
            <person name="Zeng Q."/>
            <person name="Eisenstadt E."/>
            <person name="Fraser-Liggett C."/>
            <person name="Strausberg R."/>
            <person name="Galagan J."/>
            <person name="Birren B."/>
            <person name="Collins F.H."/>
        </authorList>
    </citation>
    <scope>NUCLEOTIDE SEQUENCE [LARGE SCALE GENOMIC DNA]</scope>
    <source>
        <strain evidence="7">JHB</strain>
    </source>
</reference>
<dbReference type="SMART" id="SM00409">
    <property type="entry name" value="IG"/>
    <property type="match status" value="1"/>
</dbReference>
<dbReference type="InterPro" id="IPR007110">
    <property type="entry name" value="Ig-like_dom"/>
</dbReference>
<dbReference type="OrthoDB" id="10039395at2759"/>